<sequence length="146" mass="16055">MILRNASARAGLSDILQSPATVPSLFWNSLEDVSSHTSALLNCVSNCLAPLSDLRTAFVYPRAEIGSRPPGTQEYSVLSTSLFLIARHSDQTSWFSGRGFVSRGVGHQKLILVSTTTWSRKPLYDSKSPKCQWRIPLLLLGGCEIF</sequence>
<evidence type="ECO:0000313" key="1">
    <source>
        <dbReference type="EMBL" id="KZP14026.1"/>
    </source>
</evidence>
<dbReference type="Proteomes" id="UP000076532">
    <property type="component" value="Unassembled WGS sequence"/>
</dbReference>
<protein>
    <submittedName>
        <fullName evidence="1">Uncharacterized protein</fullName>
    </submittedName>
</protein>
<keyword evidence="2" id="KW-1185">Reference proteome</keyword>
<dbReference type="AlphaFoldDB" id="A0A166CUW8"/>
<evidence type="ECO:0000313" key="2">
    <source>
        <dbReference type="Proteomes" id="UP000076532"/>
    </source>
</evidence>
<gene>
    <name evidence="1" type="ORF">FIBSPDRAFT_117661</name>
</gene>
<reference evidence="1 2" key="1">
    <citation type="journal article" date="2016" name="Mol. Biol. Evol.">
        <title>Comparative Genomics of Early-Diverging Mushroom-Forming Fungi Provides Insights into the Origins of Lignocellulose Decay Capabilities.</title>
        <authorList>
            <person name="Nagy L.G."/>
            <person name="Riley R."/>
            <person name="Tritt A."/>
            <person name="Adam C."/>
            <person name="Daum C."/>
            <person name="Floudas D."/>
            <person name="Sun H."/>
            <person name="Yadav J.S."/>
            <person name="Pangilinan J."/>
            <person name="Larsson K.H."/>
            <person name="Matsuura K."/>
            <person name="Barry K."/>
            <person name="Labutti K."/>
            <person name="Kuo R."/>
            <person name="Ohm R.A."/>
            <person name="Bhattacharya S.S."/>
            <person name="Shirouzu T."/>
            <person name="Yoshinaga Y."/>
            <person name="Martin F.M."/>
            <person name="Grigoriev I.V."/>
            <person name="Hibbett D.S."/>
        </authorList>
    </citation>
    <scope>NUCLEOTIDE SEQUENCE [LARGE SCALE GENOMIC DNA]</scope>
    <source>
        <strain evidence="1 2">CBS 109695</strain>
    </source>
</reference>
<accession>A0A166CUW8</accession>
<organism evidence="1 2">
    <name type="scientific">Athelia psychrophila</name>
    <dbReference type="NCBI Taxonomy" id="1759441"/>
    <lineage>
        <taxon>Eukaryota</taxon>
        <taxon>Fungi</taxon>
        <taxon>Dikarya</taxon>
        <taxon>Basidiomycota</taxon>
        <taxon>Agaricomycotina</taxon>
        <taxon>Agaricomycetes</taxon>
        <taxon>Agaricomycetidae</taxon>
        <taxon>Atheliales</taxon>
        <taxon>Atheliaceae</taxon>
        <taxon>Athelia</taxon>
    </lineage>
</organism>
<name>A0A166CUW8_9AGAM</name>
<dbReference type="EMBL" id="KV417623">
    <property type="protein sequence ID" value="KZP14026.1"/>
    <property type="molecule type" value="Genomic_DNA"/>
</dbReference>
<proteinExistence type="predicted"/>